<dbReference type="Pfam" id="PF14030">
    <property type="entry name" value="DUF4245"/>
    <property type="match status" value="1"/>
</dbReference>
<evidence type="ECO:0000313" key="3">
    <source>
        <dbReference type="Proteomes" id="UP000035065"/>
    </source>
</evidence>
<sequence>MAAKPRILQDGRDLVWSLIPLLLIALIVAGVSGSCSWGFGSSATDEKVPSFNVGAGLQADADSMPFPIREPQVPSDWKANSGSTQEIGSSVSSNVGWITPSGVYIQLTQTAATEEQLVRKVLGDDATGEGVRSIDGQNWVMYTADDHRKAWVADMGDVRVAVVSRGSDDDMLTLAKATTDAQPLPSKAHP</sequence>
<dbReference type="OrthoDB" id="4772660at2"/>
<feature type="transmembrane region" description="Helical" evidence="1">
    <location>
        <begin position="14"/>
        <end position="39"/>
    </location>
</feature>
<keyword evidence="1" id="KW-0812">Transmembrane</keyword>
<proteinExistence type="predicted"/>
<dbReference type="Proteomes" id="UP000035065">
    <property type="component" value="Unassembled WGS sequence"/>
</dbReference>
<evidence type="ECO:0000256" key="1">
    <source>
        <dbReference type="SAM" id="Phobius"/>
    </source>
</evidence>
<keyword evidence="1" id="KW-1133">Transmembrane helix</keyword>
<gene>
    <name evidence="2" type="ORF">SCNU_02857</name>
</gene>
<dbReference type="STRING" id="644548.SCNU_02857"/>
<evidence type="ECO:0000313" key="2">
    <source>
        <dbReference type="EMBL" id="EGD56458.1"/>
    </source>
</evidence>
<accession>F1YFH0</accession>
<evidence type="ECO:0008006" key="4">
    <source>
        <dbReference type="Google" id="ProtNLM"/>
    </source>
</evidence>
<organism evidence="2 3">
    <name type="scientific">Gordonia neofelifaecis NRRL B-59395</name>
    <dbReference type="NCBI Taxonomy" id="644548"/>
    <lineage>
        <taxon>Bacteria</taxon>
        <taxon>Bacillati</taxon>
        <taxon>Actinomycetota</taxon>
        <taxon>Actinomycetes</taxon>
        <taxon>Mycobacteriales</taxon>
        <taxon>Gordoniaceae</taxon>
        <taxon>Gordonia</taxon>
    </lineage>
</organism>
<dbReference type="eggNOG" id="ENOG50330AZ">
    <property type="taxonomic scope" value="Bacteria"/>
</dbReference>
<name>F1YFH0_9ACTN</name>
<keyword evidence="3" id="KW-1185">Reference proteome</keyword>
<keyword evidence="1" id="KW-0472">Membrane</keyword>
<dbReference type="InterPro" id="IPR025339">
    <property type="entry name" value="DUF4245"/>
</dbReference>
<dbReference type="EMBL" id="AEUD01000002">
    <property type="protein sequence ID" value="EGD56458.1"/>
    <property type="molecule type" value="Genomic_DNA"/>
</dbReference>
<reference evidence="2 3" key="1">
    <citation type="journal article" date="2011" name="J. Bacteriol.">
        <title>Draft Genome Sequence of Gordonia neofelifaecis NRRL B-59395, a Cholesterol-Degrading Actinomycete.</title>
        <authorList>
            <person name="Ge F."/>
            <person name="Li W."/>
            <person name="Chen G."/>
            <person name="Liu Y."/>
            <person name="Zhang G."/>
            <person name="Yong B."/>
            <person name="Wang Q."/>
            <person name="Wang N."/>
            <person name="Huang Z."/>
            <person name="Li W."/>
            <person name="Wang J."/>
            <person name="Wu C."/>
            <person name="Xie Q."/>
            <person name="Liu G."/>
        </authorList>
    </citation>
    <scope>NUCLEOTIDE SEQUENCE [LARGE SCALE GENOMIC DNA]</scope>
    <source>
        <strain evidence="2 3">NRRL B-59395</strain>
    </source>
</reference>
<dbReference type="AlphaFoldDB" id="F1YFH0"/>
<comment type="caution">
    <text evidence="2">The sequence shown here is derived from an EMBL/GenBank/DDBJ whole genome shotgun (WGS) entry which is preliminary data.</text>
</comment>
<dbReference type="PROSITE" id="PS51257">
    <property type="entry name" value="PROKAR_LIPOPROTEIN"/>
    <property type="match status" value="1"/>
</dbReference>
<dbReference type="RefSeq" id="WP_009677842.1">
    <property type="nucleotide sequence ID" value="NZ_AEUD01000002.1"/>
</dbReference>
<protein>
    <recommendedName>
        <fullName evidence="4">DUF4245 domain-containing protein</fullName>
    </recommendedName>
</protein>